<name>A0A061DJ61_THECC</name>
<evidence type="ECO:0000313" key="2">
    <source>
        <dbReference type="Proteomes" id="UP000026915"/>
    </source>
</evidence>
<sequence length="94" mass="10599">MFMIRLTDSAEPGSAQKLIESFDYLGKPIFHFINPITSHCLWDINCTCEGGQEDSLATDCHRYLKSPRIPLPSLASPPLLWYLRATQSPTGPQY</sequence>
<dbReference type="Gramene" id="EOX92649">
    <property type="protein sequence ID" value="EOX92649"/>
    <property type="gene ID" value="TCM_001563"/>
</dbReference>
<protein>
    <submittedName>
        <fullName evidence="1">Uncharacterized protein</fullName>
    </submittedName>
</protein>
<reference evidence="1 2" key="1">
    <citation type="journal article" date="2013" name="Genome Biol.">
        <title>The genome sequence of the most widely cultivated cacao type and its use to identify candidate genes regulating pod color.</title>
        <authorList>
            <person name="Motamayor J.C."/>
            <person name="Mockaitis K."/>
            <person name="Schmutz J."/>
            <person name="Haiminen N."/>
            <person name="Iii D.L."/>
            <person name="Cornejo O."/>
            <person name="Findley S.D."/>
            <person name="Zheng P."/>
            <person name="Utro F."/>
            <person name="Royaert S."/>
            <person name="Saski C."/>
            <person name="Jenkins J."/>
            <person name="Podicheti R."/>
            <person name="Zhao M."/>
            <person name="Scheffler B.E."/>
            <person name="Stack J.C."/>
            <person name="Feltus F.A."/>
            <person name="Mustiga G.M."/>
            <person name="Amores F."/>
            <person name="Phillips W."/>
            <person name="Marelli J.P."/>
            <person name="May G.D."/>
            <person name="Shapiro H."/>
            <person name="Ma J."/>
            <person name="Bustamante C.D."/>
            <person name="Schnell R.J."/>
            <person name="Main D."/>
            <person name="Gilbert D."/>
            <person name="Parida L."/>
            <person name="Kuhn D.N."/>
        </authorList>
    </citation>
    <scope>NUCLEOTIDE SEQUENCE [LARGE SCALE GENOMIC DNA]</scope>
    <source>
        <strain evidence="2">cv. Matina 1-6</strain>
    </source>
</reference>
<organism evidence="1 2">
    <name type="scientific">Theobroma cacao</name>
    <name type="common">Cacao</name>
    <name type="synonym">Cocoa</name>
    <dbReference type="NCBI Taxonomy" id="3641"/>
    <lineage>
        <taxon>Eukaryota</taxon>
        <taxon>Viridiplantae</taxon>
        <taxon>Streptophyta</taxon>
        <taxon>Embryophyta</taxon>
        <taxon>Tracheophyta</taxon>
        <taxon>Spermatophyta</taxon>
        <taxon>Magnoliopsida</taxon>
        <taxon>eudicotyledons</taxon>
        <taxon>Gunneridae</taxon>
        <taxon>Pentapetalae</taxon>
        <taxon>rosids</taxon>
        <taxon>malvids</taxon>
        <taxon>Malvales</taxon>
        <taxon>Malvaceae</taxon>
        <taxon>Byttnerioideae</taxon>
        <taxon>Theobroma</taxon>
    </lineage>
</organism>
<gene>
    <name evidence="1" type="ORF">TCM_001563</name>
</gene>
<keyword evidence="2" id="KW-1185">Reference proteome</keyword>
<dbReference type="AlphaFoldDB" id="A0A061DJ61"/>
<dbReference type="HOGENOM" id="CLU_2390397_0_0_1"/>
<dbReference type="EMBL" id="CM001879">
    <property type="protein sequence ID" value="EOX92649.1"/>
    <property type="molecule type" value="Genomic_DNA"/>
</dbReference>
<proteinExistence type="predicted"/>
<accession>A0A061DJ61</accession>
<evidence type="ECO:0000313" key="1">
    <source>
        <dbReference type="EMBL" id="EOX92649.1"/>
    </source>
</evidence>
<dbReference type="Proteomes" id="UP000026915">
    <property type="component" value="Chromosome 1"/>
</dbReference>
<dbReference type="InParanoid" id="A0A061DJ61"/>